<keyword evidence="4 7" id="KW-0812">Transmembrane</keyword>
<evidence type="ECO:0000256" key="1">
    <source>
        <dbReference type="ARBA" id="ARBA00004651"/>
    </source>
</evidence>
<name>A0A3B3RYR8_9TELE</name>
<evidence type="ECO:0000256" key="3">
    <source>
        <dbReference type="ARBA" id="ARBA00022475"/>
    </source>
</evidence>
<dbReference type="GeneTree" id="ENSGT01140000282565"/>
<dbReference type="KEGG" id="pki:111834760"/>
<feature type="transmembrane region" description="Helical" evidence="7">
    <location>
        <begin position="259"/>
        <end position="276"/>
    </location>
</feature>
<feature type="transmembrane region" description="Helical" evidence="7">
    <location>
        <begin position="315"/>
        <end position="338"/>
    </location>
</feature>
<feature type="transmembrane region" description="Helical" evidence="7">
    <location>
        <begin position="161"/>
        <end position="179"/>
    </location>
</feature>
<keyword evidence="9" id="KW-1185">Reference proteome</keyword>
<sequence>MRFTKFRWFRTVAGLVLYVADIIADVWVAGQYFSNGNFVWGSLTLLFVLNGFVCSQVFSYAWFCDDLAAVTSTGRNCRLSLVVLHVLQLGIFTRYQQHLKMACRVLWTKEYDWYDEDELHLQLFGQAADLSMLRLFETFLESAPQLVLQLYVVLGHDQRSIIQYISIVGSFFNIAWATVDYWRCFRRSMPNLSEMPPGAALLVYLLYKLLMVCARVLTLSMLLLFSTYCLAVLLLLWLLGFLWTLVVQTDFCTSKGLEWFYRAVVAFILIFTFFNIKGQNTKVPMTVYYAMSALQNLLVPLMFFFLTPAAEKLDFFWQTVVVIAAGTIMGLLFLSLYYSFLHPRREARIADVVDGPEARIADVEDGPEARIADVVDGPEARIADVEDGPEGRQGVSLGWTLRMRMFLQP</sequence>
<dbReference type="STRING" id="1676925.ENSPKIP00000023454"/>
<organism evidence="8 9">
    <name type="scientific">Paramormyrops kingsleyae</name>
    <dbReference type="NCBI Taxonomy" id="1676925"/>
    <lineage>
        <taxon>Eukaryota</taxon>
        <taxon>Metazoa</taxon>
        <taxon>Chordata</taxon>
        <taxon>Craniata</taxon>
        <taxon>Vertebrata</taxon>
        <taxon>Euteleostomi</taxon>
        <taxon>Actinopterygii</taxon>
        <taxon>Neopterygii</taxon>
        <taxon>Teleostei</taxon>
        <taxon>Osteoglossocephala</taxon>
        <taxon>Osteoglossomorpha</taxon>
        <taxon>Osteoglossiformes</taxon>
        <taxon>Mormyridae</taxon>
        <taxon>Paramormyrops</taxon>
    </lineage>
</organism>
<accession>A0A3B3RYR8</accession>
<evidence type="ECO:0000256" key="5">
    <source>
        <dbReference type="ARBA" id="ARBA00022989"/>
    </source>
</evidence>
<dbReference type="InterPro" id="IPR018629">
    <property type="entry name" value="XK-rel"/>
</dbReference>
<feature type="transmembrane region" description="Helical" evidence="7">
    <location>
        <begin position="199"/>
        <end position="218"/>
    </location>
</feature>
<proteinExistence type="inferred from homology"/>
<evidence type="ECO:0000313" key="8">
    <source>
        <dbReference type="Ensembl" id="ENSPKIP00000023448.1"/>
    </source>
</evidence>
<comment type="subcellular location">
    <subcellularLocation>
        <location evidence="1">Cell membrane</location>
        <topology evidence="1">Multi-pass membrane protein</topology>
    </subcellularLocation>
    <subcellularLocation>
        <location evidence="7">Membrane</location>
        <topology evidence="7">Multi-pass membrane protein</topology>
    </subcellularLocation>
</comment>
<protein>
    <recommendedName>
        <fullName evidence="7">XK-related protein</fullName>
    </recommendedName>
</protein>
<dbReference type="GO" id="GO:0005886">
    <property type="term" value="C:plasma membrane"/>
    <property type="evidence" value="ECO:0007669"/>
    <property type="project" value="UniProtKB-SubCell"/>
</dbReference>
<comment type="similarity">
    <text evidence="2 7">Belongs to the XK family.</text>
</comment>
<evidence type="ECO:0000256" key="6">
    <source>
        <dbReference type="ARBA" id="ARBA00023136"/>
    </source>
</evidence>
<keyword evidence="3" id="KW-1003">Cell membrane</keyword>
<dbReference type="InterPro" id="IPR050895">
    <property type="entry name" value="XK-related_scramblase"/>
</dbReference>
<dbReference type="OrthoDB" id="8190653at2759"/>
<dbReference type="Ensembl" id="ENSPKIT00000004139.1">
    <property type="protein sequence ID" value="ENSPKIP00000023454.1"/>
    <property type="gene ID" value="ENSPKIG00000007080.1"/>
</dbReference>
<reference evidence="8" key="1">
    <citation type="submission" date="2025-05" db="UniProtKB">
        <authorList>
            <consortium name="Ensembl"/>
        </authorList>
    </citation>
    <scope>IDENTIFICATION</scope>
</reference>
<keyword evidence="6 7" id="KW-0472">Membrane</keyword>
<feature type="transmembrane region" description="Helical" evidence="7">
    <location>
        <begin position="288"/>
        <end position="309"/>
    </location>
</feature>
<dbReference type="CTD" id="389668"/>
<feature type="transmembrane region" description="Helical" evidence="7">
    <location>
        <begin position="225"/>
        <end position="247"/>
    </location>
</feature>
<dbReference type="Pfam" id="PF09815">
    <property type="entry name" value="XK-related"/>
    <property type="match status" value="1"/>
</dbReference>
<dbReference type="Proteomes" id="UP000261540">
    <property type="component" value="Unplaced"/>
</dbReference>
<evidence type="ECO:0000313" key="9">
    <source>
        <dbReference type="Proteomes" id="UP000261540"/>
    </source>
</evidence>
<keyword evidence="5 7" id="KW-1133">Transmembrane helix</keyword>
<evidence type="ECO:0000256" key="2">
    <source>
        <dbReference type="ARBA" id="ARBA00008789"/>
    </source>
</evidence>
<dbReference type="PANTHER" id="PTHR16024:SF13">
    <property type="entry name" value="XK-RELATED PROTEIN 9"/>
    <property type="match status" value="1"/>
</dbReference>
<evidence type="ECO:0000256" key="7">
    <source>
        <dbReference type="RuleBase" id="RU910716"/>
    </source>
</evidence>
<dbReference type="Ensembl" id="ENSPKIT00000004133.1">
    <property type="protein sequence ID" value="ENSPKIP00000023448.1"/>
    <property type="gene ID" value="ENSPKIG00000007080.1"/>
</dbReference>
<dbReference type="AlphaFoldDB" id="A0A3B3RYR8"/>
<dbReference type="PANTHER" id="PTHR16024">
    <property type="entry name" value="XK-RELATED PROTEIN"/>
    <property type="match status" value="1"/>
</dbReference>
<evidence type="ECO:0000256" key="4">
    <source>
        <dbReference type="ARBA" id="ARBA00022692"/>
    </source>
</evidence>
<feature type="transmembrane region" description="Helical" evidence="7">
    <location>
        <begin position="39"/>
        <end position="63"/>
    </location>
</feature>
<feature type="transmembrane region" description="Helical" evidence="7">
    <location>
        <begin position="12"/>
        <end position="33"/>
    </location>
</feature>